<evidence type="ECO:0000256" key="2">
    <source>
        <dbReference type="ARBA" id="ARBA00008313"/>
    </source>
</evidence>
<evidence type="ECO:0000256" key="8">
    <source>
        <dbReference type="ARBA" id="ARBA00024997"/>
    </source>
</evidence>
<dbReference type="PANTHER" id="PTHR10278:SF0">
    <property type="entry name" value="CORTICOTROPIN-RELEASING FACTOR-BINDING PROTEIN"/>
    <property type="match status" value="1"/>
</dbReference>
<reference evidence="12 13" key="1">
    <citation type="submission" date="2022-12" db="EMBL/GenBank/DDBJ databases">
        <title>Chromosome-level genome of Tegillarca granosa.</title>
        <authorList>
            <person name="Kim J."/>
        </authorList>
    </citation>
    <scope>NUCLEOTIDE SEQUENCE [LARGE SCALE GENOMIC DNA]</scope>
    <source>
        <strain evidence="12">Teg-2019</strain>
        <tissue evidence="12">Adductor muscle</tissue>
    </source>
</reference>
<dbReference type="EMBL" id="JARBDR010000496">
    <property type="protein sequence ID" value="KAJ8311491.1"/>
    <property type="molecule type" value="Genomic_DNA"/>
</dbReference>
<evidence type="ECO:0000313" key="13">
    <source>
        <dbReference type="Proteomes" id="UP001217089"/>
    </source>
</evidence>
<name>A0ABQ9F4I1_TEGGR</name>
<organism evidence="12 13">
    <name type="scientific">Tegillarca granosa</name>
    <name type="common">Malaysian cockle</name>
    <name type="synonym">Anadara granosa</name>
    <dbReference type="NCBI Taxonomy" id="220873"/>
    <lineage>
        <taxon>Eukaryota</taxon>
        <taxon>Metazoa</taxon>
        <taxon>Spiralia</taxon>
        <taxon>Lophotrochozoa</taxon>
        <taxon>Mollusca</taxon>
        <taxon>Bivalvia</taxon>
        <taxon>Autobranchia</taxon>
        <taxon>Pteriomorphia</taxon>
        <taxon>Arcoida</taxon>
        <taxon>Arcoidea</taxon>
        <taxon>Arcidae</taxon>
        <taxon>Tegillarca</taxon>
    </lineage>
</organism>
<comment type="function">
    <text evidence="8">Binds CRF and inactivates it. May prevent inappropriate pituitary-adrenal stimulation in pregnancy.</text>
</comment>
<evidence type="ECO:0000256" key="1">
    <source>
        <dbReference type="ARBA" id="ARBA00004613"/>
    </source>
</evidence>
<dbReference type="SUPFAM" id="SSF49854">
    <property type="entry name" value="Spermadhesin, CUB domain"/>
    <property type="match status" value="1"/>
</dbReference>
<keyword evidence="5" id="KW-0732">Signal</keyword>
<evidence type="ECO:0000259" key="10">
    <source>
        <dbReference type="Pfam" id="PF05428"/>
    </source>
</evidence>
<dbReference type="Pfam" id="PF23541">
    <property type="entry name" value="CRF-BP_C"/>
    <property type="match status" value="1"/>
</dbReference>
<feature type="domain" description="Corticotropin-releasing factor binding protein N-terminal" evidence="10">
    <location>
        <begin position="2"/>
        <end position="115"/>
    </location>
</feature>
<evidence type="ECO:0000256" key="3">
    <source>
        <dbReference type="ARBA" id="ARBA00015713"/>
    </source>
</evidence>
<comment type="caution">
    <text evidence="12">The sequence shown here is derived from an EMBL/GenBank/DDBJ whole genome shotgun (WGS) entry which is preliminary data.</text>
</comment>
<gene>
    <name evidence="12" type="ORF">KUTeg_010846</name>
</gene>
<evidence type="ECO:0000256" key="5">
    <source>
        <dbReference type="ARBA" id="ARBA00022729"/>
    </source>
</evidence>
<comment type="similarity">
    <text evidence="2">Belongs to the CRF-binding protein family.</text>
</comment>
<dbReference type="InterPro" id="IPR056177">
    <property type="entry name" value="CRF-BP_N"/>
</dbReference>
<keyword evidence="7" id="KW-0325">Glycoprotein</keyword>
<sequence>MHMESLPGDMSFKADGSGAVCGLYIIAKPEELIEIEFTSFDIDCEQGGLLAIVDGWELNGQFFPNADDHPLPIEEQYRTYCGVKTPTKRYISSQNVALIQNRILKPGQGFSIRVKFIKNPQPCNAVYMADTGIYTLKNYGNRRNCTLAIIFPEVVQLVAVDVGVTAERKSIEAEFGLMNKCETNSGSDMIEVMGGYGFDTQLMPRNHVICGLQSTPAKSKIVLGCENSVVRMVSSGKYYNTVTFQFTPPVVEELDSSSC</sequence>
<accession>A0ABQ9F4I1</accession>
<feature type="domain" description="Corticotropin-releasing factor binding protein C-terminal" evidence="11">
    <location>
        <begin position="129"/>
        <end position="247"/>
    </location>
</feature>
<comment type="subcellular location">
    <subcellularLocation>
        <location evidence="1">Secreted</location>
    </subcellularLocation>
</comment>
<dbReference type="InterPro" id="IPR035914">
    <property type="entry name" value="Sperma_CUB_dom_sf"/>
</dbReference>
<evidence type="ECO:0000256" key="7">
    <source>
        <dbReference type="ARBA" id="ARBA00023180"/>
    </source>
</evidence>
<evidence type="ECO:0000256" key="4">
    <source>
        <dbReference type="ARBA" id="ARBA00022525"/>
    </source>
</evidence>
<keyword evidence="13" id="KW-1185">Reference proteome</keyword>
<dbReference type="PANTHER" id="PTHR10278">
    <property type="entry name" value="CORTICOTROPIN-RELEASING FACTOR-BINDING PROTEIN"/>
    <property type="match status" value="1"/>
</dbReference>
<dbReference type="Pfam" id="PF05428">
    <property type="entry name" value="CRF-BP_N"/>
    <property type="match status" value="1"/>
</dbReference>
<evidence type="ECO:0000313" key="12">
    <source>
        <dbReference type="EMBL" id="KAJ8311491.1"/>
    </source>
</evidence>
<proteinExistence type="inferred from homology"/>
<protein>
    <recommendedName>
        <fullName evidence="3">Corticotropin-releasing factor-binding protein</fullName>
    </recommendedName>
    <alternativeName>
        <fullName evidence="9">Corticotropin-releasing hormone-binding protein</fullName>
    </alternativeName>
</protein>
<dbReference type="Proteomes" id="UP001217089">
    <property type="component" value="Unassembled WGS sequence"/>
</dbReference>
<dbReference type="InterPro" id="IPR056178">
    <property type="entry name" value="CRF-BP_C"/>
</dbReference>
<evidence type="ECO:0000256" key="9">
    <source>
        <dbReference type="ARBA" id="ARBA00033162"/>
    </source>
</evidence>
<keyword evidence="4" id="KW-0964">Secreted</keyword>
<evidence type="ECO:0000259" key="11">
    <source>
        <dbReference type="Pfam" id="PF23541"/>
    </source>
</evidence>
<dbReference type="InterPro" id="IPR008435">
    <property type="entry name" value="CRF-bd"/>
</dbReference>
<keyword evidence="6" id="KW-1015">Disulfide bond</keyword>
<evidence type="ECO:0000256" key="6">
    <source>
        <dbReference type="ARBA" id="ARBA00023157"/>
    </source>
</evidence>
<dbReference type="Gene3D" id="2.60.120.290">
    <property type="entry name" value="Spermadhesin, CUB domain"/>
    <property type="match status" value="1"/>
</dbReference>